<protein>
    <recommendedName>
        <fullName evidence="3">YgiT-type zinc finger domain-containing protein</fullName>
    </recommendedName>
</protein>
<organism evidence="1 2">
    <name type="scientific">Fictibacillus enclensis</name>
    <dbReference type="NCBI Taxonomy" id="1017270"/>
    <lineage>
        <taxon>Bacteria</taxon>
        <taxon>Bacillati</taxon>
        <taxon>Bacillota</taxon>
        <taxon>Bacilli</taxon>
        <taxon>Bacillales</taxon>
        <taxon>Fictibacillaceae</taxon>
        <taxon>Fictibacillus</taxon>
    </lineage>
</organism>
<proteinExistence type="predicted"/>
<keyword evidence="2" id="KW-1185">Reference proteome</keyword>
<reference evidence="1 2" key="1">
    <citation type="journal article" date="2014" name="Antonie Van Leeuwenhoek">
        <title>Fictibacillus enclensis sp. nov., isolated from marine sediment.</title>
        <authorList>
            <person name="Dastager S.G."/>
            <person name="Mawlankar R."/>
            <person name="Srinivasan K."/>
            <person name="Tang S.K."/>
            <person name="Lee J.C."/>
            <person name="Ramana V.V."/>
            <person name="Shouche Y.S."/>
        </authorList>
    </citation>
    <scope>NUCLEOTIDE SEQUENCE [LARGE SCALE GENOMIC DNA]</scope>
    <source>
        <strain evidence="1 2">NIO-1003</strain>
    </source>
</reference>
<evidence type="ECO:0000313" key="1">
    <source>
        <dbReference type="EMBL" id="KSU85390.1"/>
    </source>
</evidence>
<gene>
    <name evidence="1" type="ORF">AS030_07755</name>
</gene>
<evidence type="ECO:0008006" key="3">
    <source>
        <dbReference type="Google" id="ProtNLM"/>
    </source>
</evidence>
<dbReference type="AlphaFoldDB" id="A0A0V8JEA1"/>
<accession>A0A0V8JEA1</accession>
<sequence length="124" mass="13809">MISYLLLKGRLDMLKSCKTCKNGLVLPMINIIPVYHKGASLYIHNVPFTVCTHCNTHEFVDHLSEIKQVAKNLNDEHGTRTFKYEIVEIKEPGDKPSASSSVILLGALVGESGALWYAARNNTH</sequence>
<dbReference type="Proteomes" id="UP000054099">
    <property type="component" value="Unassembled WGS sequence"/>
</dbReference>
<comment type="caution">
    <text evidence="1">The sequence shown here is derived from an EMBL/GenBank/DDBJ whole genome shotgun (WGS) entry which is preliminary data.</text>
</comment>
<dbReference type="NCBIfam" id="TIGR03831">
    <property type="entry name" value="YgiT_finger"/>
    <property type="match status" value="1"/>
</dbReference>
<name>A0A0V8JEA1_9BACL</name>
<dbReference type="EMBL" id="LNQN01000001">
    <property type="protein sequence ID" value="KSU85390.1"/>
    <property type="molecule type" value="Genomic_DNA"/>
</dbReference>
<dbReference type="InterPro" id="IPR022453">
    <property type="entry name" value="Znf_MqsA-type"/>
</dbReference>
<evidence type="ECO:0000313" key="2">
    <source>
        <dbReference type="Proteomes" id="UP000054099"/>
    </source>
</evidence>